<dbReference type="InterPro" id="IPR001879">
    <property type="entry name" value="GPCR_2_extracellular_dom"/>
</dbReference>
<feature type="transmembrane region" description="Helical" evidence="4">
    <location>
        <begin position="689"/>
        <end position="713"/>
    </location>
</feature>
<dbReference type="PANTHER" id="PTHR45813">
    <property type="entry name" value="IG-LIKE DOMAIN-CONTAINING PROTEIN"/>
    <property type="match status" value="1"/>
</dbReference>
<proteinExistence type="inferred from homology"/>
<dbReference type="Pfam" id="PF13927">
    <property type="entry name" value="Ig_3"/>
    <property type="match status" value="1"/>
</dbReference>
<feature type="transmembrane region" description="Helical" evidence="4">
    <location>
        <begin position="612"/>
        <end position="636"/>
    </location>
</feature>
<evidence type="ECO:0000256" key="2">
    <source>
        <dbReference type="ARBA" id="ARBA00023180"/>
    </source>
</evidence>
<keyword evidence="4" id="KW-0812">Transmembrane</keyword>
<feature type="transmembrane region" description="Helical" evidence="4">
    <location>
        <begin position="648"/>
        <end position="669"/>
    </location>
</feature>
<dbReference type="PROSITE" id="PS50835">
    <property type="entry name" value="IG_LIKE"/>
    <property type="match status" value="2"/>
</dbReference>
<dbReference type="InterPro" id="IPR036445">
    <property type="entry name" value="GPCR_2_extracell_dom_sf"/>
</dbReference>
<dbReference type="Gene3D" id="4.10.1240.10">
    <property type="entry name" value="GPCR, family 2, extracellular hormone receptor domain"/>
    <property type="match status" value="1"/>
</dbReference>
<dbReference type="GO" id="GO:0004930">
    <property type="term" value="F:G protein-coupled receptor activity"/>
    <property type="evidence" value="ECO:0007669"/>
    <property type="project" value="InterPro"/>
</dbReference>
<dbReference type="InterPro" id="IPR046338">
    <property type="entry name" value="GAIN_dom_sf"/>
</dbReference>
<dbReference type="Proteomes" id="UP001367676">
    <property type="component" value="Unassembled WGS sequence"/>
</dbReference>
<feature type="domain" description="Ig-like" evidence="6">
    <location>
        <begin position="25"/>
        <end position="110"/>
    </location>
</feature>
<comment type="caution">
    <text evidence="7">The sequence shown here is derived from an EMBL/GenBank/DDBJ whole genome shotgun (WGS) entry which is preliminary data.</text>
</comment>
<feature type="transmembrane region" description="Helical" evidence="4">
    <location>
        <begin position="734"/>
        <end position="757"/>
    </location>
</feature>
<dbReference type="CDD" id="cd00096">
    <property type="entry name" value="Ig"/>
    <property type="match status" value="1"/>
</dbReference>
<dbReference type="AlphaFoldDB" id="A0AAN9TI97"/>
<dbReference type="GO" id="GO:0016020">
    <property type="term" value="C:membrane"/>
    <property type="evidence" value="ECO:0007669"/>
    <property type="project" value="InterPro"/>
</dbReference>
<dbReference type="SMART" id="SM00408">
    <property type="entry name" value="IGc2"/>
    <property type="match status" value="1"/>
</dbReference>
<dbReference type="Gene3D" id="2.60.40.10">
    <property type="entry name" value="Immunoglobulins"/>
    <property type="match status" value="1"/>
</dbReference>
<dbReference type="SMART" id="SM00409">
    <property type="entry name" value="IG"/>
    <property type="match status" value="2"/>
</dbReference>
<comment type="similarity">
    <text evidence="1">Belongs to the G-protein coupled receptor 2 family. Adhesion G-protein coupled receptor (ADGR) subfamily.</text>
</comment>
<keyword evidence="2" id="KW-0325">Glycoprotein</keyword>
<dbReference type="PANTHER" id="PTHR45813:SF8">
    <property type="entry name" value="IG-LIKE DOMAIN-CONTAINING PROTEIN"/>
    <property type="match status" value="1"/>
</dbReference>
<evidence type="ECO:0000256" key="4">
    <source>
        <dbReference type="SAM" id="Phobius"/>
    </source>
</evidence>
<feature type="domain" description="Ig-like" evidence="6">
    <location>
        <begin position="113"/>
        <end position="190"/>
    </location>
</feature>
<dbReference type="EMBL" id="JBBCAQ010000019">
    <property type="protein sequence ID" value="KAK7595159.1"/>
    <property type="molecule type" value="Genomic_DNA"/>
</dbReference>
<keyword evidence="4" id="KW-1133">Transmembrane helix</keyword>
<feature type="transmembrane region" description="Helical" evidence="4">
    <location>
        <begin position="581"/>
        <end position="600"/>
    </location>
</feature>
<evidence type="ECO:0000259" key="6">
    <source>
        <dbReference type="PROSITE" id="PS50835"/>
    </source>
</evidence>
<keyword evidence="4" id="KW-0472">Membrane</keyword>
<name>A0AAN9TI97_9HEMI</name>
<dbReference type="SUPFAM" id="SSF48726">
    <property type="entry name" value="Immunoglobulin"/>
    <property type="match status" value="2"/>
</dbReference>
<dbReference type="Gene3D" id="2.60.220.50">
    <property type="match status" value="1"/>
</dbReference>
<feature type="region of interest" description="Disordered" evidence="3">
    <location>
        <begin position="849"/>
        <end position="906"/>
    </location>
</feature>
<dbReference type="InterPro" id="IPR003599">
    <property type="entry name" value="Ig_sub"/>
</dbReference>
<sequence length="1214" mass="137235">MVNAKMKVSTNVYDKDSANYNYVHENEEFILSCVAQGSPSISFQWYKDNVPINVTLAVRGKWLEVVPDEDDIYRSLLVVERAAKYDTGTYTCQVKDWGLQQCNSTNVVIRPMPHVQMKPMNIVASRGDNVRILCFSKNDFVGNNERVGYTWMQNGELIKMNVPHLYYEDLYLGGSVLFVNNVQKSEIFGCNRGKVTTSIRVDILDKEQTPYCRKEDSWPITGAGITALQECPDHYSNDVASRLCLMVDAKKAEWDEPDFSQCISDSFLGITENFRRMTLGYQNDTVTITNTLNAVHQWLTIQQRAKLLHGEGESIVKFLQIVCNFSIKTKKWLDFRSASIYFYKIVDVILQNPTSILNREEVFKLSALIEKWTSLLKSINRDLFNTTFSSFEYHLQLPFGQSVALHPNISIKVDGSTHPKESAQVTIMMYKNLSIKLLSNYGLIESKTGEQIYELSSPVVHVLMSNSPNSENTNSSWFVIDVKFKLPFRRSVCCGVVSSFGQSWNLDMCVRQSVSAKEIQCSCNHSGMFALFTSDLRMLDSDVYRKYHLVVMVGCVFCFFLCTITLCVLLIRWLTIRSCLMYLKIQICASTAAAMLLFFYGSCDPSSDTFAYILSGLQMFLFISVSSHISILIVMYIDVISLKNIPNIKVSAISVMTVPPMLLIVFTPFSRQITKEGELNNWWLCKKTLLFYIHIMLGLFVLLLFIFLYYSVMKKLLFLWRCTKVERRVIVQRISFLQYTLVIFASTAVMVISSTVYVNFKSFTSQCVFGSSCALLGFVIFICYFPQNEISFCFRILFPNLKHRDTKYSPELQVCASQFAMVKTNEISETESSSHSSQSFEKSGNIDFQVENGQNSSSEEKKFENHRDLNSIPEIDDEPSAEQRQEEQSEPVLHESSVPPDKEVKLEPDILWPVTKNNYISTSGCPEGAECCSPLRAKRPEMLTTRVCVELGVLKNGDSASMCLPDGSPSTVVICSVDVEPCPGHIVELNEVKFTTNAIGSLCSESVAQKVAEPIVGATTLETKADKTDVLDRISQDLDYLLNRSPSPPTKARRARASVGSPKIPRNSILLVTTQGDKSPHFSSSCLISRPVISFFGQLSQYSSKCLNFRRLSQFSSGCLNFCLNVSIFVDCLNFRLDVSIFVQLSQFMSSCLNFRLDVQFSSSCLNLCPVVSIFFSHFSSSSLIFRLDVSFFGQLSQFSSRCPNFLPDVSIFV</sequence>
<evidence type="ECO:0000256" key="1">
    <source>
        <dbReference type="ARBA" id="ARBA00007343"/>
    </source>
</evidence>
<dbReference type="InterPro" id="IPR003598">
    <property type="entry name" value="Ig_sub2"/>
</dbReference>
<reference evidence="7 8" key="1">
    <citation type="submission" date="2024-03" db="EMBL/GenBank/DDBJ databases">
        <title>Adaptation during the transition from Ophiocordyceps entomopathogen to insect associate is accompanied by gene loss and intensified selection.</title>
        <authorList>
            <person name="Ward C.M."/>
            <person name="Onetto C.A."/>
            <person name="Borneman A.R."/>
        </authorList>
    </citation>
    <scope>NUCLEOTIDE SEQUENCE [LARGE SCALE GENOMIC DNA]</scope>
    <source>
        <strain evidence="7">AWRI1</strain>
        <tissue evidence="7">Single Adult Female</tissue>
    </source>
</reference>
<dbReference type="GO" id="GO:0007189">
    <property type="term" value="P:adenylate cyclase-activating G protein-coupled receptor signaling pathway"/>
    <property type="evidence" value="ECO:0007669"/>
    <property type="project" value="TreeGrafter"/>
</dbReference>
<gene>
    <name evidence="7" type="ORF">V9T40_001592</name>
</gene>
<feature type="compositionally biased region" description="Basic and acidic residues" evidence="3">
    <location>
        <begin position="858"/>
        <end position="869"/>
    </location>
</feature>
<feature type="transmembrane region" description="Helical" evidence="4">
    <location>
        <begin position="547"/>
        <end position="574"/>
    </location>
</feature>
<evidence type="ECO:0000313" key="7">
    <source>
        <dbReference type="EMBL" id="KAK7595159.1"/>
    </source>
</evidence>
<evidence type="ECO:0000256" key="3">
    <source>
        <dbReference type="SAM" id="MobiDB-lite"/>
    </source>
</evidence>
<accession>A0AAN9TI97</accession>
<evidence type="ECO:0000259" key="5">
    <source>
        <dbReference type="PROSITE" id="PS50227"/>
    </source>
</evidence>
<feature type="transmembrane region" description="Helical" evidence="4">
    <location>
        <begin position="763"/>
        <end position="785"/>
    </location>
</feature>
<evidence type="ECO:0000313" key="8">
    <source>
        <dbReference type="Proteomes" id="UP001367676"/>
    </source>
</evidence>
<keyword evidence="8" id="KW-1185">Reference proteome</keyword>
<dbReference type="InterPro" id="IPR013783">
    <property type="entry name" value="Ig-like_fold"/>
</dbReference>
<dbReference type="InterPro" id="IPR036179">
    <property type="entry name" value="Ig-like_dom_sf"/>
</dbReference>
<organism evidence="7 8">
    <name type="scientific">Parthenolecanium corni</name>
    <dbReference type="NCBI Taxonomy" id="536013"/>
    <lineage>
        <taxon>Eukaryota</taxon>
        <taxon>Metazoa</taxon>
        <taxon>Ecdysozoa</taxon>
        <taxon>Arthropoda</taxon>
        <taxon>Hexapoda</taxon>
        <taxon>Insecta</taxon>
        <taxon>Pterygota</taxon>
        <taxon>Neoptera</taxon>
        <taxon>Paraneoptera</taxon>
        <taxon>Hemiptera</taxon>
        <taxon>Sternorrhyncha</taxon>
        <taxon>Coccoidea</taxon>
        <taxon>Coccidae</taxon>
        <taxon>Parthenolecanium</taxon>
    </lineage>
</organism>
<dbReference type="PROSITE" id="PS50227">
    <property type="entry name" value="G_PROTEIN_RECEP_F2_3"/>
    <property type="match status" value="1"/>
</dbReference>
<dbReference type="InterPro" id="IPR051587">
    <property type="entry name" value="Adhesion_GPCR"/>
</dbReference>
<dbReference type="InterPro" id="IPR007110">
    <property type="entry name" value="Ig-like_dom"/>
</dbReference>
<protein>
    <submittedName>
        <fullName evidence="7">Uncharacterized protein</fullName>
    </submittedName>
</protein>
<feature type="domain" description="G-protein coupled receptors family 2 profile 1" evidence="5">
    <location>
        <begin position="218"/>
        <end position="266"/>
    </location>
</feature>